<keyword evidence="6" id="KW-0813">Transport</keyword>
<name>A0A2Z5G756_9BACT</name>
<feature type="transmembrane region" description="Helical" evidence="6">
    <location>
        <begin position="245"/>
        <end position="267"/>
    </location>
</feature>
<keyword evidence="8" id="KW-1185">Reference proteome</keyword>
<dbReference type="KEGG" id="abas:ACPOL_5665"/>
<evidence type="ECO:0000256" key="1">
    <source>
        <dbReference type="ARBA" id="ARBA00004429"/>
    </source>
</evidence>
<proteinExistence type="inferred from homology"/>
<dbReference type="Proteomes" id="UP000253606">
    <property type="component" value="Chromosome"/>
</dbReference>
<comment type="subcellular location">
    <subcellularLocation>
        <location evidence="1">Cell inner membrane</location>
        <topology evidence="1">Multi-pass membrane protein</topology>
    </subcellularLocation>
    <subcellularLocation>
        <location evidence="6">Cell membrane</location>
        <topology evidence="6">Multi-pass membrane protein</topology>
    </subcellularLocation>
</comment>
<keyword evidence="5 6" id="KW-0472">Membrane</keyword>
<keyword evidence="6" id="KW-0915">Sodium</keyword>
<dbReference type="GO" id="GO:0005886">
    <property type="term" value="C:plasma membrane"/>
    <property type="evidence" value="ECO:0007669"/>
    <property type="project" value="UniProtKB-SubCell"/>
</dbReference>
<feature type="transmembrane region" description="Helical" evidence="6">
    <location>
        <begin position="279"/>
        <end position="305"/>
    </location>
</feature>
<comment type="function">
    <text evidence="6">Na(+)/H(+) antiporter that extrudes sodium in exchange for external protons.</text>
</comment>
<dbReference type="HAMAP" id="MF_01844">
    <property type="entry name" value="NhaA"/>
    <property type="match status" value="1"/>
</dbReference>
<feature type="transmembrane region" description="Helical" evidence="6">
    <location>
        <begin position="214"/>
        <end position="233"/>
    </location>
</feature>
<dbReference type="PANTHER" id="PTHR30341">
    <property type="entry name" value="SODIUM ION/PROTON ANTIPORTER NHAA-RELATED"/>
    <property type="match status" value="1"/>
</dbReference>
<dbReference type="GO" id="GO:0006885">
    <property type="term" value="P:regulation of pH"/>
    <property type="evidence" value="ECO:0007669"/>
    <property type="project" value="UniProtKB-UniRule"/>
</dbReference>
<dbReference type="Gene3D" id="1.20.1530.10">
    <property type="entry name" value="Na+/H+ antiporter like domain"/>
    <property type="match status" value="1"/>
</dbReference>
<keyword evidence="6" id="KW-0050">Antiport</keyword>
<dbReference type="AlphaFoldDB" id="A0A2Z5G756"/>
<evidence type="ECO:0000313" key="8">
    <source>
        <dbReference type="Proteomes" id="UP000253606"/>
    </source>
</evidence>
<gene>
    <name evidence="6" type="primary">nhaA</name>
    <name evidence="7" type="ORF">ACPOL_5665</name>
</gene>
<feature type="transmembrane region" description="Helical" evidence="6">
    <location>
        <begin position="125"/>
        <end position="152"/>
    </location>
</feature>
<evidence type="ECO:0000256" key="4">
    <source>
        <dbReference type="ARBA" id="ARBA00022989"/>
    </source>
</evidence>
<dbReference type="PANTHER" id="PTHR30341:SF0">
    <property type="entry name" value="NA(+)_H(+) ANTIPORTER NHAA"/>
    <property type="match status" value="1"/>
</dbReference>
<comment type="catalytic activity">
    <reaction evidence="6">
        <text>Na(+)(in) + 2 H(+)(out) = Na(+)(out) + 2 H(+)(in)</text>
        <dbReference type="Rhea" id="RHEA:29251"/>
        <dbReference type="ChEBI" id="CHEBI:15378"/>
        <dbReference type="ChEBI" id="CHEBI:29101"/>
    </reaction>
</comment>
<evidence type="ECO:0000256" key="5">
    <source>
        <dbReference type="ARBA" id="ARBA00023136"/>
    </source>
</evidence>
<dbReference type="EMBL" id="CP030840">
    <property type="protein sequence ID" value="AXC14911.1"/>
    <property type="molecule type" value="Genomic_DNA"/>
</dbReference>
<keyword evidence="6" id="KW-0739">Sodium transport</keyword>
<reference evidence="7 8" key="1">
    <citation type="journal article" date="2018" name="Front. Microbiol.">
        <title>Hydrolytic Capabilities as a Key to Environmental Success: Chitinolytic and Cellulolytic Acidobacteria From Acidic Sub-arctic Soils and Boreal Peatlands.</title>
        <authorList>
            <person name="Belova S.E."/>
            <person name="Ravin N.V."/>
            <person name="Pankratov T.A."/>
            <person name="Rakitin A.L."/>
            <person name="Ivanova A.A."/>
            <person name="Beletsky A.V."/>
            <person name="Mardanov A.V."/>
            <person name="Sinninghe Damste J.S."/>
            <person name="Dedysh S.N."/>
        </authorList>
    </citation>
    <scope>NUCLEOTIDE SEQUENCE [LARGE SCALE GENOMIC DNA]</scope>
    <source>
        <strain evidence="7 8">SBC82</strain>
    </source>
</reference>
<dbReference type="Pfam" id="PF06965">
    <property type="entry name" value="Na_H_antiport_1"/>
    <property type="match status" value="1"/>
</dbReference>
<keyword evidence="2 6" id="KW-1003">Cell membrane</keyword>
<feature type="transmembrane region" description="Helical" evidence="6">
    <location>
        <begin position="317"/>
        <end position="337"/>
    </location>
</feature>
<dbReference type="InterPro" id="IPR004670">
    <property type="entry name" value="NhaA"/>
</dbReference>
<keyword evidence="3 6" id="KW-0812">Transmembrane</keyword>
<feature type="transmembrane region" description="Helical" evidence="6">
    <location>
        <begin position="99"/>
        <end position="119"/>
    </location>
</feature>
<dbReference type="NCBIfam" id="TIGR00773">
    <property type="entry name" value="NhaA"/>
    <property type="match status" value="1"/>
</dbReference>
<dbReference type="GO" id="GO:0015385">
    <property type="term" value="F:sodium:proton antiporter activity"/>
    <property type="evidence" value="ECO:0007669"/>
    <property type="project" value="UniProtKB-UniRule"/>
</dbReference>
<sequence>MLIGELSSFRQAAFPFMAALGGSIVPALIYLALNRGTIHARGWGIPMATDIAFALGVLALLGSRVPASLKVFVAALAIVDDVFGVLVIALFYTAHISYVSLGLGLAGVGISFLANWAGIRQPAVYAFIGVFVWFAVLQSGVHATIAGVLLAFSIPVKSKIEKTGFVEKCRRLLDRFERADVNSAEAHAVIHTLASQCEKVDTPLHRIEHSLQPWVSFLIMPVFAFSNAGVHILGQIESSLRHPVALGVFFGLVAGKPLGIISFAWAAEKTKLGSAPAGILWKQIFGASCLCGIGFTMSLFIAGLAIETDTIVDIAKIGTLAASLAAGVMGSLILLSARARTTVQVHP</sequence>
<accession>A0A2Z5G756</accession>
<evidence type="ECO:0000256" key="6">
    <source>
        <dbReference type="HAMAP-Rule" id="MF_01844"/>
    </source>
</evidence>
<keyword evidence="4 6" id="KW-1133">Transmembrane helix</keyword>
<evidence type="ECO:0000256" key="2">
    <source>
        <dbReference type="ARBA" id="ARBA00022475"/>
    </source>
</evidence>
<evidence type="ECO:0000256" key="3">
    <source>
        <dbReference type="ARBA" id="ARBA00022692"/>
    </source>
</evidence>
<comment type="similarity">
    <text evidence="6">Belongs to the NhaA Na(+)/H(+) (TC 2.A.33) antiporter family.</text>
</comment>
<evidence type="ECO:0000313" key="7">
    <source>
        <dbReference type="EMBL" id="AXC14911.1"/>
    </source>
</evidence>
<feature type="transmembrane region" description="Helical" evidence="6">
    <location>
        <begin position="71"/>
        <end position="92"/>
    </location>
</feature>
<keyword evidence="6" id="KW-0406">Ion transport</keyword>
<dbReference type="InterPro" id="IPR023171">
    <property type="entry name" value="Na/H_antiporter_dom_sf"/>
</dbReference>
<protein>
    <recommendedName>
        <fullName evidence="6">Na(+)/H(+) antiporter NhaA</fullName>
    </recommendedName>
    <alternativeName>
        <fullName evidence="6">Sodium/proton antiporter NhaA</fullName>
    </alternativeName>
</protein>
<feature type="transmembrane region" description="Helical" evidence="6">
    <location>
        <begin position="12"/>
        <end position="33"/>
    </location>
</feature>
<organism evidence="7 8">
    <name type="scientific">Acidisarcina polymorpha</name>
    <dbReference type="NCBI Taxonomy" id="2211140"/>
    <lineage>
        <taxon>Bacteria</taxon>
        <taxon>Pseudomonadati</taxon>
        <taxon>Acidobacteriota</taxon>
        <taxon>Terriglobia</taxon>
        <taxon>Terriglobales</taxon>
        <taxon>Acidobacteriaceae</taxon>
        <taxon>Acidisarcina</taxon>
    </lineage>
</organism>
<feature type="transmembrane region" description="Helical" evidence="6">
    <location>
        <begin position="45"/>
        <end position="65"/>
    </location>
</feature>